<evidence type="ECO:0000313" key="1">
    <source>
        <dbReference type="EMBL" id="GHE84488.1"/>
    </source>
</evidence>
<dbReference type="RefSeq" id="WP_191243693.1">
    <property type="nucleotide sequence ID" value="NZ_BNAU01000001.1"/>
</dbReference>
<organism evidence="1 2">
    <name type="scientific">Amycolatopsis deserti</name>
    <dbReference type="NCBI Taxonomy" id="185696"/>
    <lineage>
        <taxon>Bacteria</taxon>
        <taxon>Bacillati</taxon>
        <taxon>Actinomycetota</taxon>
        <taxon>Actinomycetes</taxon>
        <taxon>Pseudonocardiales</taxon>
        <taxon>Pseudonocardiaceae</taxon>
        <taxon>Amycolatopsis</taxon>
    </lineage>
</organism>
<proteinExistence type="predicted"/>
<keyword evidence="2" id="KW-1185">Reference proteome</keyword>
<dbReference type="Proteomes" id="UP000605897">
    <property type="component" value="Unassembled WGS sequence"/>
</dbReference>
<sequence length="140" mass="14552">MWIVSAIAAFLLIAGAVTLALTLGAESAGGKTFTLNGSMAVSCTSTYGCVGYSDIHSGAQVEVYNEKREILATGYLTKASEPSASRGGYSTSVVTTYTFTIPDVPRGAKQYGVHVGNDNRGIIWATEDDASTLGFVLTLG</sequence>
<reference evidence="2" key="1">
    <citation type="journal article" date="2019" name="Int. J. Syst. Evol. Microbiol.">
        <title>The Global Catalogue of Microorganisms (GCM) 10K type strain sequencing project: providing services to taxonomists for standard genome sequencing and annotation.</title>
        <authorList>
            <consortium name="The Broad Institute Genomics Platform"/>
            <consortium name="The Broad Institute Genome Sequencing Center for Infectious Disease"/>
            <person name="Wu L."/>
            <person name="Ma J."/>
        </authorList>
    </citation>
    <scope>NUCLEOTIDE SEQUENCE [LARGE SCALE GENOMIC DNA]</scope>
    <source>
        <strain evidence="2">CGMCC 4.7677</strain>
    </source>
</reference>
<gene>
    <name evidence="1" type="ORF">GCM10017786_15220</name>
</gene>
<protein>
    <submittedName>
        <fullName evidence="1">Uncharacterized protein</fullName>
    </submittedName>
</protein>
<evidence type="ECO:0000313" key="2">
    <source>
        <dbReference type="Proteomes" id="UP000605897"/>
    </source>
</evidence>
<accession>A0ABQ3II60</accession>
<dbReference type="EMBL" id="BNAU01000001">
    <property type="protein sequence ID" value="GHE84488.1"/>
    <property type="molecule type" value="Genomic_DNA"/>
</dbReference>
<comment type="caution">
    <text evidence="1">The sequence shown here is derived from an EMBL/GenBank/DDBJ whole genome shotgun (WGS) entry which is preliminary data.</text>
</comment>
<name>A0ABQ3II60_9PSEU</name>